<dbReference type="InterPro" id="IPR000994">
    <property type="entry name" value="Pept_M24"/>
</dbReference>
<organism evidence="2 4">
    <name type="scientific">Cymbomonas tetramitiformis</name>
    <dbReference type="NCBI Taxonomy" id="36881"/>
    <lineage>
        <taxon>Eukaryota</taxon>
        <taxon>Viridiplantae</taxon>
        <taxon>Chlorophyta</taxon>
        <taxon>Pyramimonadophyceae</taxon>
        <taxon>Pyramimonadales</taxon>
        <taxon>Pyramimonadaceae</taxon>
        <taxon>Cymbomonas</taxon>
    </lineage>
</organism>
<name>A0AAE0BEK3_9CHLO</name>
<evidence type="ECO:0000313" key="4">
    <source>
        <dbReference type="Proteomes" id="UP001190700"/>
    </source>
</evidence>
<dbReference type="Pfam" id="PF00557">
    <property type="entry name" value="Peptidase_M24"/>
    <property type="match status" value="1"/>
</dbReference>
<dbReference type="EMBL" id="LGRX02003855">
    <property type="protein sequence ID" value="KAK3281394.1"/>
    <property type="molecule type" value="Genomic_DNA"/>
</dbReference>
<feature type="domain" description="Peptidase M24" evidence="1">
    <location>
        <begin position="36"/>
        <end position="251"/>
    </location>
</feature>
<proteinExistence type="predicted"/>
<dbReference type="InterPro" id="IPR001714">
    <property type="entry name" value="Pept_M24_MAP"/>
</dbReference>
<dbReference type="Proteomes" id="UP001190700">
    <property type="component" value="Unassembled WGS sequence"/>
</dbReference>
<reference evidence="2" key="2">
    <citation type="submission" date="2023-06" db="EMBL/GenBank/DDBJ databases">
        <title>Long-read-based genome assembly of the green algal bacterivore Cymbomonas tetramitiformis.</title>
        <authorList>
            <person name="Gyaltshen Y."/>
            <person name="Rozenberg A."/>
            <person name="Paasch A."/>
            <person name="Burns J.A."/>
            <person name="Warring S."/>
            <person name="Larson R."/>
            <person name="Maurer-Alcala X."/>
            <person name="Dacks J."/>
            <person name="Kim E."/>
        </authorList>
    </citation>
    <scope>NUCLEOTIDE SEQUENCE</scope>
    <source>
        <strain evidence="2">PLY_AMNH</strain>
    </source>
</reference>
<dbReference type="EMBL" id="LGRX02035483">
    <property type="protein sequence ID" value="KAK3234600.1"/>
    <property type="molecule type" value="Genomic_DNA"/>
</dbReference>
<gene>
    <name evidence="3" type="ORF">CYMTET_10809</name>
    <name evidence="2" type="ORF">CYMTET_55151</name>
</gene>
<dbReference type="PRINTS" id="PR00599">
    <property type="entry name" value="MAPEPTIDASE"/>
</dbReference>
<keyword evidence="4" id="KW-1185">Reference proteome</keyword>
<evidence type="ECO:0000259" key="1">
    <source>
        <dbReference type="Pfam" id="PF00557"/>
    </source>
</evidence>
<dbReference type="PANTHER" id="PTHR43330:SF8">
    <property type="entry name" value="METHIONINE AMINOPEPTIDASE 1D, MITOCHONDRIAL"/>
    <property type="match status" value="1"/>
</dbReference>
<evidence type="ECO:0000313" key="3">
    <source>
        <dbReference type="EMBL" id="KAK3281394.1"/>
    </source>
</evidence>
<reference evidence="2 4" key="1">
    <citation type="journal article" date="2015" name="Genome Biol. Evol.">
        <title>Comparative Genomics of a Bacterivorous Green Alga Reveals Evolutionary Causalities and Consequences of Phago-Mixotrophic Mode of Nutrition.</title>
        <authorList>
            <person name="Burns J.A."/>
            <person name="Paasch A."/>
            <person name="Narechania A."/>
            <person name="Kim E."/>
        </authorList>
    </citation>
    <scope>NUCLEOTIDE SEQUENCE [LARGE SCALE GENOMIC DNA]</scope>
    <source>
        <strain evidence="2">PLY_AMNH</strain>
    </source>
</reference>
<dbReference type="InterPro" id="IPR036005">
    <property type="entry name" value="Creatinase/aminopeptidase-like"/>
</dbReference>
<accession>A0AAE0BEK3</accession>
<dbReference type="PANTHER" id="PTHR43330">
    <property type="entry name" value="METHIONINE AMINOPEPTIDASE"/>
    <property type="match status" value="1"/>
</dbReference>
<evidence type="ECO:0000313" key="2">
    <source>
        <dbReference type="EMBL" id="KAK3234600.1"/>
    </source>
</evidence>
<protein>
    <recommendedName>
        <fullName evidence="1">Peptidase M24 domain-containing protein</fullName>
    </recommendedName>
</protein>
<dbReference type="SUPFAM" id="SSF55920">
    <property type="entry name" value="Creatinase/aminopeptidase"/>
    <property type="match status" value="1"/>
</dbReference>
<comment type="caution">
    <text evidence="2">The sequence shown here is derived from an EMBL/GenBank/DDBJ whole genome shotgun (WGS) entry which is preliminary data.</text>
</comment>
<dbReference type="Gene3D" id="3.90.230.10">
    <property type="entry name" value="Creatinase/methionine aminopeptidase superfamily"/>
    <property type="match status" value="1"/>
</dbReference>
<dbReference type="GO" id="GO:0070006">
    <property type="term" value="F:metalloaminopeptidase activity"/>
    <property type="evidence" value="ECO:0007669"/>
    <property type="project" value="TreeGrafter"/>
</dbReference>
<dbReference type="AlphaFoldDB" id="A0AAE0BEK3"/>
<sequence>MKSYANRVKVTSARCRGKKLHARDAPHVPDISNLDGVREACRICVLCMHAASDAIGTGYALDGSQVEELVAQVMLKNRAHSGSMCDTADFDACCCVSVNEVAAHAVPTSQRFAPGDVIKVDVVVHLQGYMGDMARTLFFDPPKIDTDIVRLYDINQRVVLKTILELNSRLSKSPHTLTYAEIGKVLKSSVDVCRAEHRDFRWTALEDLCGHRIGKKMHIRPWICMRDVASSSFETELVREHDTFCIEPVCCLGDVAHGTLNEQHEIVAADLSTHFEVTCGVKRSLEGSLQIVCLTFTDFDLSEFESVSECGMVSAE</sequence>